<dbReference type="Pfam" id="PF13520">
    <property type="entry name" value="AA_permease_2"/>
    <property type="match status" value="1"/>
</dbReference>
<feature type="compositionally biased region" description="Gly residues" evidence="6">
    <location>
        <begin position="14"/>
        <end position="32"/>
    </location>
</feature>
<keyword evidence="3 7" id="KW-0812">Transmembrane</keyword>
<comment type="caution">
    <text evidence="8">The sequence shown here is derived from an EMBL/GenBank/DDBJ whole genome shotgun (WGS) entry which is preliminary data.</text>
</comment>
<comment type="subcellular location">
    <subcellularLocation>
        <location evidence="1">Cell membrane</location>
        <topology evidence="1">Multi-pass membrane protein</topology>
    </subcellularLocation>
</comment>
<feature type="transmembrane region" description="Helical" evidence="7">
    <location>
        <begin position="380"/>
        <end position="400"/>
    </location>
</feature>
<dbReference type="GO" id="GO:0022857">
    <property type="term" value="F:transmembrane transporter activity"/>
    <property type="evidence" value="ECO:0007669"/>
    <property type="project" value="InterPro"/>
</dbReference>
<keyword evidence="4 7" id="KW-1133">Transmembrane helix</keyword>
<evidence type="ECO:0000256" key="3">
    <source>
        <dbReference type="ARBA" id="ARBA00022692"/>
    </source>
</evidence>
<feature type="transmembrane region" description="Helical" evidence="7">
    <location>
        <begin position="457"/>
        <end position="475"/>
    </location>
</feature>
<feature type="transmembrane region" description="Helical" evidence="7">
    <location>
        <begin position="420"/>
        <end position="445"/>
    </location>
</feature>
<name>A0A6L6X764_9ACTN</name>
<keyword evidence="9" id="KW-1185">Reference proteome</keyword>
<evidence type="ECO:0000313" key="9">
    <source>
        <dbReference type="Proteomes" id="UP000483802"/>
    </source>
</evidence>
<evidence type="ECO:0000256" key="2">
    <source>
        <dbReference type="ARBA" id="ARBA00022475"/>
    </source>
</evidence>
<keyword evidence="5 7" id="KW-0472">Membrane</keyword>
<feature type="transmembrane region" description="Helical" evidence="7">
    <location>
        <begin position="87"/>
        <end position="111"/>
    </location>
</feature>
<dbReference type="RefSeq" id="WP_157168825.1">
    <property type="nucleotide sequence ID" value="NZ_WPNZ01000025.1"/>
</dbReference>
<feature type="transmembrane region" description="Helical" evidence="7">
    <location>
        <begin position="490"/>
        <end position="512"/>
    </location>
</feature>
<sequence>MATGRSSTSASSAGGAGGRAGLPTGAHGGTGSRGRSVPPQGGINTYKGEERALRAGRLGTAGLLLSVLAATGPLLVVAGVMPTTYGVMGVVGQPLLFLILGVVLALFSFGYAEMSRHVHNAGAFYAYISRGLGGTVGAGASAVALVAYSALQAGLFGILGFEVSGLLDKYLDVTVGWWIPALVAVALVGALGLLKIDLNARVLGVLLLVEVALVVVFDVAAIADPAKEGLSLHAFNPDTLTGAGVATSLCFCIAAFTGFEQAPVYAEETSRPQVVVARVMFFAVGFVAVFFALSSWALTVAAGPSGIVPAAQEQSAGLLFGLTESRLGSTFTDVMHVLFVTGMFAAVLSFHNVVARYAFAMGREGLLPAAFGRTNSASGAPGTGSLLQTVVSVVIVIGFALTDDGPHGDPTAPVLHLFTWGGNVGALGVLLLMATASLAVIVFFVRRGAARVQIWRIIASAVAAVALLVIAGYTVKDFDVLVGAGPDSTLGWVLPGIIVAAAVVGLAYGAYLKSARPAAHARIGLGNEAFQLEKAADSGRGA</sequence>
<feature type="transmembrane region" description="Helical" evidence="7">
    <location>
        <begin position="175"/>
        <end position="194"/>
    </location>
</feature>
<feature type="transmembrane region" description="Helical" evidence="7">
    <location>
        <begin position="201"/>
        <end position="223"/>
    </location>
</feature>
<dbReference type="EMBL" id="WPNZ01000025">
    <property type="protein sequence ID" value="MVO89652.1"/>
    <property type="molecule type" value="Genomic_DNA"/>
</dbReference>
<dbReference type="Gene3D" id="1.20.1740.10">
    <property type="entry name" value="Amino acid/polyamine transporter I"/>
    <property type="match status" value="1"/>
</dbReference>
<evidence type="ECO:0000313" key="8">
    <source>
        <dbReference type="EMBL" id="MVO89652.1"/>
    </source>
</evidence>
<feature type="compositionally biased region" description="Low complexity" evidence="6">
    <location>
        <begin position="1"/>
        <end position="13"/>
    </location>
</feature>
<dbReference type="PANTHER" id="PTHR42770:SF16">
    <property type="entry name" value="AMINO ACID PERMEASE"/>
    <property type="match status" value="1"/>
</dbReference>
<evidence type="ECO:0000256" key="4">
    <source>
        <dbReference type="ARBA" id="ARBA00022989"/>
    </source>
</evidence>
<proteinExistence type="predicted"/>
<accession>A0A6L6X764</accession>
<dbReference type="GO" id="GO:0005886">
    <property type="term" value="C:plasma membrane"/>
    <property type="evidence" value="ECO:0007669"/>
    <property type="project" value="UniProtKB-SubCell"/>
</dbReference>
<protein>
    <submittedName>
        <fullName evidence="8">Amino acid permease</fullName>
    </submittedName>
</protein>
<dbReference type="Proteomes" id="UP000483802">
    <property type="component" value="Unassembled WGS sequence"/>
</dbReference>
<reference evidence="8 9" key="1">
    <citation type="submission" date="2019-11" db="EMBL/GenBank/DDBJ databases">
        <title>Streptomyces typhae sp. nov., a novel endophytic actinomycete isolated from the root of cattail pollen (Typha angustifolia L.).</title>
        <authorList>
            <person name="Peng C."/>
        </authorList>
    </citation>
    <scope>NUCLEOTIDE SEQUENCE [LARGE SCALE GENOMIC DNA]</scope>
    <source>
        <strain evidence="9">p1417</strain>
    </source>
</reference>
<evidence type="ECO:0000256" key="5">
    <source>
        <dbReference type="ARBA" id="ARBA00023136"/>
    </source>
</evidence>
<dbReference type="PANTHER" id="PTHR42770">
    <property type="entry name" value="AMINO ACID TRANSPORTER-RELATED"/>
    <property type="match status" value="1"/>
</dbReference>
<evidence type="ECO:0000256" key="6">
    <source>
        <dbReference type="SAM" id="MobiDB-lite"/>
    </source>
</evidence>
<organism evidence="8 9">
    <name type="scientific">Streptomyces typhae</name>
    <dbReference type="NCBI Taxonomy" id="2681492"/>
    <lineage>
        <taxon>Bacteria</taxon>
        <taxon>Bacillati</taxon>
        <taxon>Actinomycetota</taxon>
        <taxon>Actinomycetes</taxon>
        <taxon>Kitasatosporales</taxon>
        <taxon>Streptomycetaceae</taxon>
        <taxon>Streptomyces</taxon>
    </lineage>
</organism>
<evidence type="ECO:0000256" key="7">
    <source>
        <dbReference type="SAM" id="Phobius"/>
    </source>
</evidence>
<feature type="transmembrane region" description="Helical" evidence="7">
    <location>
        <begin position="132"/>
        <end position="155"/>
    </location>
</feature>
<dbReference type="InterPro" id="IPR050367">
    <property type="entry name" value="APC_superfamily"/>
</dbReference>
<dbReference type="AlphaFoldDB" id="A0A6L6X764"/>
<dbReference type="PIRSF" id="PIRSF006060">
    <property type="entry name" value="AA_transporter"/>
    <property type="match status" value="1"/>
</dbReference>
<gene>
    <name evidence="8" type="ORF">GPA10_34100</name>
</gene>
<feature type="transmembrane region" description="Helical" evidence="7">
    <location>
        <begin position="243"/>
        <end position="263"/>
    </location>
</feature>
<feature type="transmembrane region" description="Helical" evidence="7">
    <location>
        <begin position="334"/>
        <end position="359"/>
    </location>
</feature>
<feature type="transmembrane region" description="Helical" evidence="7">
    <location>
        <begin position="61"/>
        <end position="81"/>
    </location>
</feature>
<feature type="region of interest" description="Disordered" evidence="6">
    <location>
        <begin position="1"/>
        <end position="45"/>
    </location>
</feature>
<keyword evidence="2" id="KW-1003">Cell membrane</keyword>
<dbReference type="InterPro" id="IPR002293">
    <property type="entry name" value="AA/rel_permease1"/>
</dbReference>
<feature type="transmembrane region" description="Helical" evidence="7">
    <location>
        <begin position="275"/>
        <end position="298"/>
    </location>
</feature>
<evidence type="ECO:0000256" key="1">
    <source>
        <dbReference type="ARBA" id="ARBA00004651"/>
    </source>
</evidence>